<keyword evidence="2 3" id="KW-0040">ANK repeat</keyword>
<feature type="repeat" description="ANK" evidence="3">
    <location>
        <begin position="1274"/>
        <end position="1306"/>
    </location>
</feature>
<feature type="repeat" description="ANK" evidence="3">
    <location>
        <begin position="1332"/>
        <end position="1358"/>
    </location>
</feature>
<dbReference type="Pfam" id="PF00023">
    <property type="entry name" value="Ank"/>
    <property type="match status" value="2"/>
</dbReference>
<accession>E7C1V1</accession>
<dbReference type="PANTHER" id="PTHR24123:SF33">
    <property type="entry name" value="PROTEIN HOS4"/>
    <property type="match status" value="1"/>
</dbReference>
<dbReference type="SUPFAM" id="SSF48403">
    <property type="entry name" value="Ankyrin repeat"/>
    <property type="match status" value="1"/>
</dbReference>
<proteinExistence type="predicted"/>
<protein>
    <recommendedName>
        <fullName evidence="6">FOG: Ankyrin repeat</fullName>
    </recommendedName>
</protein>
<evidence type="ECO:0008006" key="6">
    <source>
        <dbReference type="Google" id="ProtNLM"/>
    </source>
</evidence>
<dbReference type="InterPro" id="IPR036770">
    <property type="entry name" value="Ankyrin_rpt-contain_sf"/>
</dbReference>
<dbReference type="EMBL" id="GU567954">
    <property type="protein sequence ID" value="ADI21425.1"/>
    <property type="molecule type" value="Genomic_DNA"/>
</dbReference>
<evidence type="ECO:0000256" key="4">
    <source>
        <dbReference type="SAM" id="Phobius"/>
    </source>
</evidence>
<sequence length="1958" mass="230483">MEHSVDRIDRLNALTKSLNIAIICCHEKRNFLRIRDDLCLKFVKEIINKHILKVLSDNKDNIIKLVLDNIKKKQFKKLSGIKNIKMLIDAYFEDDGKKRNDITFLFTDIMSLNLSDILEHAFGKYCKYLIYEELRDVIKFIEEFTTNQIKVMKEAEKVIVNYWYNMDTNLHLETPFHCVCKTNQPIILSEIFSVFTYETSRLANLPDHDGRIPLFMCWQKDIMKQDIASQRLVRKKRVEITESIIRRGGMLSHVDKNGNNIFDTISRDRENDVQSILKTSIALFVTGGRETTCIRRREVKFARLTYSIVARKINAGIICKEVPFFVSGERENTHLIKGDMQEIKCNYIDSNDSRKVNETILAFTMNIHKKFHILDTRQKKQNNLKQEIKSKTKERRKRRNASKSKIYVKIGAYHLFYKDYSILESKLSLPLLLTEIRCNYTIKHSKKSKVDTTINNEFTVYSSHLEEHDAKEWYIQDKFINQQDCAIAFEILNDFDQGLSANTGDNWKIIKDNLFNTKNMYTKKQLIDSLRLLSVTVKFDIERFALTSYMSALCRHVGINVQKSKLLSKWIPNINNLELHYANIRKYCNHLWIHSNANLTLHYENIEKNNNFCFVPPVKKRIITNSIETLKNRLLWFWQIDQEKHILKDLEDFSKTNQKDLIHIINIYGMLRKIFQYGTNKSIQDFFDDYREFQILETSLSKYNCHLSQIRELLIKSDGSDSKSIEEIVLKIQLFMEKECDACRYFYNFQLYDNVLLGKCYFETMLFRKMFNERKFNKHYSKKILIKLVVMLNDLKEECKKKMFNEFSICSRLEKLIDGIEDVIMNDGKLFSHDIMFRKFCHHVLKSFSMLPKLSFHKPYVAIHTNDHEKSVLDSQMQLENYDNKVIKTLEENMKLETKNYTRQSLIALKIKSFFSKEKAKDFLDGENILQNEVWNKKDSWILSAGLWKIDADVNIKGAIVDQLDFKKIFSGGQIYHRIWSSKYEKDTMQLQILNEKSAAFMIRHVLKPLVDSNFADIICSCIKLNCEDMKNPESRAFFDICEILRWAPKINKWSSDNFDDTILSSTYCKLLIAASGHNDYHKGMLMVKLLLGKGTDVNYIDPNKKMSAFEISAEQGALEICHYLVRKGAKVKVRSIETIIDFIMIKRYFQTDATVIKRKLWSQMANSDTEQILFTNMRMTSHPKKGSAISTTTMARSLKGNSSKKKRDKNHFKFLIQFSTETIFYGAYYGTIKTPVLKFIIKAIEKAHHDKMELDSNIKNAAAFDFMAISDKYGAYPIHYAAMNGHLNAVKALYECGARLNVKTHINVTGTADFKQFDIYRTLASKHKDFSGYTPLGIAIQNKHLDIVQYLLEKGADPFGRVMDIKLDETFLALSDAEDHAMKDPACPYFLSLGLEMRRTNPTNRFRVGDTVTTKETRKNGKVKYHKWNITHITNEREYGVVESTNNKSFQSKNGSKITYIQERDITENRYARNDIIRYYCYDAINVDQKIEWIGVIKKDKCNGMYDIIAIFPLLDSKNILYEAHNDCLKIRKHMKNITEFFKTADNKVADSCQYIRYDIKGQDDTCSTWLGIERKDEIIPLIPISLKHTVNHKDILEYKGQWKKKKNYFQFVSIWKEYSHWFPKLKSSDSSIFDESNFHQYNFHTYCTEKVSSTGVIFQQRKKNILKHITKLFIKYGKRFEAESQNNNVEQANKDIVVENQSRTSENRYRMEVERNLLRKNNEEQKKRIAIRNMIRSHPYVVKVRKQYATRACGRKVMFYSFLFIIASMSMYYFMGMHIPSLNDMRVSIDRDVQNSGYYTISNKNGTFYKWFVDEFAKKTLPKIQQKYNGVGPIRIEQYRAAKTQPKEWNRFQTKQSVWENIYHFDYFSHEISNTPWIVNNKVLKNPLAKWNPTKRHFRVDLNVLKWKKDDKKNNVTIDDNFYLSQISMLKNQSYVDNFTNVINVKFNVYSMNLGM</sequence>
<dbReference type="PROSITE" id="PS50088">
    <property type="entry name" value="ANK_REPEAT"/>
    <property type="match status" value="2"/>
</dbReference>
<organism evidence="5">
    <name type="scientific">uncultured gamma proteobacterium HF0010_26J14</name>
    <dbReference type="NCBI Taxonomy" id="723564"/>
    <lineage>
        <taxon>Bacteria</taxon>
        <taxon>Pseudomonadati</taxon>
        <taxon>Pseudomonadota</taxon>
        <taxon>Gammaproteobacteria</taxon>
        <taxon>environmental samples</taxon>
    </lineage>
</organism>
<evidence type="ECO:0000256" key="3">
    <source>
        <dbReference type="PROSITE-ProRule" id="PRU00023"/>
    </source>
</evidence>
<keyword evidence="4" id="KW-0812">Transmembrane</keyword>
<dbReference type="InterPro" id="IPR051165">
    <property type="entry name" value="Multifunctional_ANK_Repeat"/>
</dbReference>
<keyword evidence="4" id="KW-0472">Membrane</keyword>
<keyword evidence="1" id="KW-0677">Repeat</keyword>
<reference evidence="5" key="1">
    <citation type="submission" date="2010-01" db="EMBL/GenBank/DDBJ databases">
        <title>Genome fragments of uncultured bacteria from the North Pacific subtropical Gyre.</title>
        <authorList>
            <person name="Pham V.D."/>
            <person name="Delong E.F."/>
        </authorList>
    </citation>
    <scope>NUCLEOTIDE SEQUENCE</scope>
</reference>
<dbReference type="PANTHER" id="PTHR24123">
    <property type="entry name" value="ANKYRIN REPEAT-CONTAINING"/>
    <property type="match status" value="1"/>
</dbReference>
<name>E7C1V1_9GAMM</name>
<evidence type="ECO:0000256" key="1">
    <source>
        <dbReference type="ARBA" id="ARBA00022737"/>
    </source>
</evidence>
<evidence type="ECO:0000256" key="2">
    <source>
        <dbReference type="ARBA" id="ARBA00023043"/>
    </source>
</evidence>
<feature type="transmembrane region" description="Helical" evidence="4">
    <location>
        <begin position="1759"/>
        <end position="1777"/>
    </location>
</feature>
<dbReference type="Gene3D" id="1.25.40.20">
    <property type="entry name" value="Ankyrin repeat-containing domain"/>
    <property type="match status" value="2"/>
</dbReference>
<dbReference type="InterPro" id="IPR002110">
    <property type="entry name" value="Ankyrin_rpt"/>
</dbReference>
<dbReference type="PROSITE" id="PS50297">
    <property type="entry name" value="ANK_REP_REGION"/>
    <property type="match status" value="2"/>
</dbReference>
<dbReference type="SMART" id="SM00248">
    <property type="entry name" value="ANK"/>
    <property type="match status" value="5"/>
</dbReference>
<keyword evidence="4" id="KW-1133">Transmembrane helix</keyword>
<evidence type="ECO:0000313" key="5">
    <source>
        <dbReference type="EMBL" id="ADI21425.1"/>
    </source>
</evidence>